<sequence length="622" mass="72734">MDKLEERVILKLRSKIFSDFKILEKEQDDFNYFSIFFNALKCELQLSHVHFLIYKNVLSENEQFLLSFKTPSLSFFDTWQKDMYTKYLREGAFIVNFPMERYDQVPFDKSLFVFGQHDDLVGILLFKLPDKNHHFSDSFWETLSKTVYQYFEKVMQLCILKHEKKRYKLLQNVTSQLHSTIDIDAVLRKVLDSLEEFYPYFQYQIFLSNYNNIDNDDSRIQPLDYTKSNAAIMETFITGNYKIEHELKLSKRYLYFPLKGKQGIYGVLKIEAQKTILISGQDIEFISILIGTASTAMENAHLYQQSRQLVNDLQLITKVTKKLNANLRLTELVHNISEELQSAFYAEEVGIILFEENQFNVLTGSTPFFNDKDCFPFLQFVKDFLDTREESLFIGNFEPDDNDLVSPFRSIMAESLKREQHKIGFIIVLHRIPYKFSFNTFKLLQSITQHVSLAFTNTILRERLEQLVITDYLTKLYTRNYLDEQMQKSIEKDKQGTFLLIDIDNFKIINDTFGHQVGDQILIQIAKIIKRNLKMNEVGARWGGEELAIYLPNCSLEEGLSLGEQLVLETSNSIDPPVTISCGISHWNEKNKESPFSLFKKADEALYLAKNRGKNRAIASVK</sequence>
<dbReference type="SUPFAM" id="SSF55781">
    <property type="entry name" value="GAF domain-like"/>
    <property type="match status" value="2"/>
</dbReference>
<dbReference type="InterPro" id="IPR043128">
    <property type="entry name" value="Rev_trsase/Diguanyl_cyclase"/>
</dbReference>
<dbReference type="SMART" id="SM00065">
    <property type="entry name" value="GAF"/>
    <property type="match status" value="1"/>
</dbReference>
<gene>
    <name evidence="2" type="ORF">BT1A1_2499</name>
</gene>
<dbReference type="AlphaFoldDB" id="A0A090IXA7"/>
<dbReference type="Proteomes" id="UP000040576">
    <property type="component" value="Unassembled WGS sequence"/>
</dbReference>
<dbReference type="GO" id="GO:0043709">
    <property type="term" value="P:cell adhesion involved in single-species biofilm formation"/>
    <property type="evidence" value="ECO:0007669"/>
    <property type="project" value="TreeGrafter"/>
</dbReference>
<dbReference type="Pfam" id="PF00990">
    <property type="entry name" value="GGDEF"/>
    <property type="match status" value="1"/>
</dbReference>
<dbReference type="SUPFAM" id="SSF55073">
    <property type="entry name" value="Nucleotide cyclase"/>
    <property type="match status" value="1"/>
</dbReference>
<dbReference type="FunFam" id="3.30.70.270:FF:000001">
    <property type="entry name" value="Diguanylate cyclase domain protein"/>
    <property type="match status" value="1"/>
</dbReference>
<dbReference type="Gene3D" id="3.30.450.40">
    <property type="match status" value="2"/>
</dbReference>
<name>A0A090IXA7_9BACI</name>
<dbReference type="InterPro" id="IPR003018">
    <property type="entry name" value="GAF"/>
</dbReference>
<feature type="domain" description="GGDEF" evidence="1">
    <location>
        <begin position="494"/>
        <end position="622"/>
    </location>
</feature>
<dbReference type="EMBL" id="CCRF01000068">
    <property type="protein sequence ID" value="CEE02317.1"/>
    <property type="molecule type" value="Genomic_DNA"/>
</dbReference>
<accession>A0A090IXA7</accession>
<dbReference type="InterPro" id="IPR029787">
    <property type="entry name" value="Nucleotide_cyclase"/>
</dbReference>
<dbReference type="SMART" id="SM00267">
    <property type="entry name" value="GGDEF"/>
    <property type="match status" value="1"/>
</dbReference>
<dbReference type="GO" id="GO:0005886">
    <property type="term" value="C:plasma membrane"/>
    <property type="evidence" value="ECO:0007669"/>
    <property type="project" value="TreeGrafter"/>
</dbReference>
<dbReference type="GO" id="GO:1902201">
    <property type="term" value="P:negative regulation of bacterial-type flagellum-dependent cell motility"/>
    <property type="evidence" value="ECO:0007669"/>
    <property type="project" value="TreeGrafter"/>
</dbReference>
<evidence type="ECO:0000313" key="3">
    <source>
        <dbReference type="Proteomes" id="UP000040576"/>
    </source>
</evidence>
<dbReference type="PANTHER" id="PTHR45138:SF9">
    <property type="entry name" value="DIGUANYLATE CYCLASE DGCM-RELATED"/>
    <property type="match status" value="1"/>
</dbReference>
<dbReference type="PANTHER" id="PTHR45138">
    <property type="entry name" value="REGULATORY COMPONENTS OF SENSORY TRANSDUCTION SYSTEM"/>
    <property type="match status" value="1"/>
</dbReference>
<dbReference type="InterPro" id="IPR050469">
    <property type="entry name" value="Diguanylate_Cyclase"/>
</dbReference>
<dbReference type="CDD" id="cd01949">
    <property type="entry name" value="GGDEF"/>
    <property type="match status" value="1"/>
</dbReference>
<reference evidence="2 3" key="1">
    <citation type="submission" date="2014-07" db="EMBL/GenBank/DDBJ databases">
        <authorList>
            <person name="Wibberg Daniel"/>
        </authorList>
    </citation>
    <scope>NUCLEOTIDE SEQUENCE [LARGE SCALE GENOMIC DNA]</scope>
</reference>
<evidence type="ECO:0000313" key="2">
    <source>
        <dbReference type="EMBL" id="CEE02317.1"/>
    </source>
</evidence>
<dbReference type="InterPro" id="IPR029016">
    <property type="entry name" value="GAF-like_dom_sf"/>
</dbReference>
<dbReference type="PROSITE" id="PS50887">
    <property type="entry name" value="GGDEF"/>
    <property type="match status" value="1"/>
</dbReference>
<dbReference type="RefSeq" id="WP_034771693.1">
    <property type="nucleotide sequence ID" value="NZ_CCRF01000068.1"/>
</dbReference>
<proteinExistence type="predicted"/>
<dbReference type="GO" id="GO:0052621">
    <property type="term" value="F:diguanylate cyclase activity"/>
    <property type="evidence" value="ECO:0007669"/>
    <property type="project" value="TreeGrafter"/>
</dbReference>
<dbReference type="InterPro" id="IPR000160">
    <property type="entry name" value="GGDEF_dom"/>
</dbReference>
<dbReference type="Gene3D" id="3.30.70.270">
    <property type="match status" value="1"/>
</dbReference>
<organism evidence="2 3">
    <name type="scientific">Caldibacillus thermoamylovorans</name>
    <dbReference type="NCBI Taxonomy" id="35841"/>
    <lineage>
        <taxon>Bacteria</taxon>
        <taxon>Bacillati</taxon>
        <taxon>Bacillota</taxon>
        <taxon>Bacilli</taxon>
        <taxon>Bacillales</taxon>
        <taxon>Bacillaceae</taxon>
        <taxon>Caldibacillus</taxon>
    </lineage>
</organism>
<evidence type="ECO:0000259" key="1">
    <source>
        <dbReference type="PROSITE" id="PS50887"/>
    </source>
</evidence>
<protein>
    <submittedName>
        <fullName evidence="2">Signal transduction diguanylate cyclase</fullName>
    </submittedName>
</protein>
<dbReference type="NCBIfam" id="TIGR00254">
    <property type="entry name" value="GGDEF"/>
    <property type="match status" value="1"/>
</dbReference>
<keyword evidence="3" id="KW-1185">Reference proteome</keyword>